<dbReference type="InterPro" id="IPR029058">
    <property type="entry name" value="AB_hydrolase_fold"/>
</dbReference>
<dbReference type="PANTHER" id="PTHR36837:SF5">
    <property type="entry name" value="POLY-3-HYDROXYBUTYRATE SYNTHASE"/>
    <property type="match status" value="1"/>
</dbReference>
<evidence type="ECO:0000313" key="5">
    <source>
        <dbReference type="Proteomes" id="UP001281305"/>
    </source>
</evidence>
<evidence type="ECO:0000313" key="4">
    <source>
        <dbReference type="EMBL" id="WYK18048.1"/>
    </source>
</evidence>
<keyword evidence="5" id="KW-1185">Reference proteome</keyword>
<dbReference type="InterPro" id="IPR051321">
    <property type="entry name" value="PHA/PHB_synthase"/>
</dbReference>
<dbReference type="EMBL" id="CP146606">
    <property type="protein sequence ID" value="WYK18048.1"/>
    <property type="molecule type" value="Genomic_DNA"/>
</dbReference>
<evidence type="ECO:0000256" key="2">
    <source>
        <dbReference type="ARBA" id="ARBA00023315"/>
    </source>
</evidence>
<keyword evidence="1" id="KW-0808">Transferase</keyword>
<dbReference type="GO" id="GO:0016491">
    <property type="term" value="F:oxidoreductase activity"/>
    <property type="evidence" value="ECO:0007669"/>
    <property type="project" value="UniProtKB-KW"/>
</dbReference>
<reference evidence="4 5" key="1">
    <citation type="submission" date="2024-02" db="EMBL/GenBank/DDBJ databases">
        <title>Roseovarius strain W115 nov., isolated from a marine algae.</title>
        <authorList>
            <person name="Lee M.W."/>
            <person name="Lee J.K."/>
            <person name="Kim J.M."/>
            <person name="Choi D.G."/>
            <person name="Baek J.H."/>
            <person name="Bayburt H."/>
            <person name="Jung J.J."/>
            <person name="Han D.M."/>
            <person name="Jeon C.O."/>
        </authorList>
    </citation>
    <scope>NUCLEOTIDE SEQUENCE [LARGE SCALE GENOMIC DNA]</scope>
    <source>
        <strain evidence="4 5">W115</strain>
    </source>
</reference>
<proteinExistence type="predicted"/>
<keyword evidence="2" id="KW-0012">Acyltransferase</keyword>
<dbReference type="InterPro" id="IPR010941">
    <property type="entry name" value="PhaC_N"/>
</dbReference>
<name>A0ABZ2TEA1_9RHOB</name>
<keyword evidence="4" id="KW-0378">Hydrolase</keyword>
<evidence type="ECO:0000256" key="1">
    <source>
        <dbReference type="ARBA" id="ARBA00022679"/>
    </source>
</evidence>
<accession>A0ABZ2TEA1</accession>
<dbReference type="GO" id="GO:0016787">
    <property type="term" value="F:hydrolase activity"/>
    <property type="evidence" value="ECO:0007669"/>
    <property type="project" value="UniProtKB-KW"/>
</dbReference>
<sequence>MIHENTQENDPRFANPLWNLPPYCFYRNVFLAAQDWWHEAFGPLPGVDPKHQNAMDFYSRQALDMFCPANFPLTNPTVLDRAVRSCGQSIVNGWRNWLDDLATTLTGVPREHDPFKVGETIAVTPGDVVFRNRLVELLRYHPKGSKVKKPPVFIVPAWIMKYYILDLSPQNSLVSYLVDQGFEVFCLSWKNPGSEDAELDLNDYLELGIRAPLNWLASEHDTNAVHAVGYCLGGTLLAIAAAAAARDGQGVFATLSLLASQTDFTEPGELGTFITEAQVAFLEDLMAEQGYLEAKQMAAAFQMLRPADLIWSRVIRHYLLGERSPINDLMAWNADATRMPARMHATYLRKLFLENALANRTYRVDGRRVSLTDIRAPMYCLATESDHVSPWTSVFKLLALTDTNVRFVLTNGGHNGGVISEPGHSGRHFRTLVKQEGTRFVGPDAWFEKETPEDGSWWPDWTTWLEGYSRQKKLSEAWSSLEKAPGTYVFD</sequence>
<dbReference type="PANTHER" id="PTHR36837">
    <property type="entry name" value="POLY(3-HYDROXYALKANOATE) POLYMERASE SUBUNIT PHAC"/>
    <property type="match status" value="1"/>
</dbReference>
<gene>
    <name evidence="4" type="ORF">RZS32_016935</name>
</gene>
<keyword evidence="4" id="KW-0560">Oxidoreductase</keyword>
<evidence type="ECO:0000259" key="3">
    <source>
        <dbReference type="Pfam" id="PF07167"/>
    </source>
</evidence>
<dbReference type="RefSeq" id="WP_339106730.1">
    <property type="nucleotide sequence ID" value="NZ_CP146606.1"/>
</dbReference>
<dbReference type="SUPFAM" id="SSF53474">
    <property type="entry name" value="alpha/beta-Hydrolases"/>
    <property type="match status" value="1"/>
</dbReference>
<organism evidence="4 5">
    <name type="scientific">Roseovarius rhodophyticola</name>
    <dbReference type="NCBI Taxonomy" id="3080827"/>
    <lineage>
        <taxon>Bacteria</taxon>
        <taxon>Pseudomonadati</taxon>
        <taxon>Pseudomonadota</taxon>
        <taxon>Alphaproteobacteria</taxon>
        <taxon>Rhodobacterales</taxon>
        <taxon>Roseobacteraceae</taxon>
        <taxon>Roseovarius</taxon>
    </lineage>
</organism>
<dbReference type="Proteomes" id="UP001281305">
    <property type="component" value="Chromosome"/>
</dbReference>
<dbReference type="Pfam" id="PF07167">
    <property type="entry name" value="PhaC_N"/>
    <property type="match status" value="1"/>
</dbReference>
<protein>
    <submittedName>
        <fullName evidence="4">Alpha/beta fold hydrolase</fullName>
    </submittedName>
</protein>
<feature type="domain" description="Poly-beta-hydroxybutyrate polymerase N-terminal" evidence="3">
    <location>
        <begin position="10"/>
        <end position="177"/>
    </location>
</feature>
<dbReference type="Gene3D" id="3.40.50.1820">
    <property type="entry name" value="alpha/beta hydrolase"/>
    <property type="match status" value="1"/>
</dbReference>